<dbReference type="AlphaFoldDB" id="A0A854QFC2"/>
<dbReference type="EMBL" id="AMKT01000027">
    <property type="protein sequence ID" value="OXG25900.1"/>
    <property type="molecule type" value="Genomic_DNA"/>
</dbReference>
<comment type="caution">
    <text evidence="2">The sequence shown here is derived from an EMBL/GenBank/DDBJ whole genome shotgun (WGS) entry which is preliminary data.</text>
</comment>
<dbReference type="Proteomes" id="UP000199727">
    <property type="component" value="Unassembled WGS sequence"/>
</dbReference>
<protein>
    <submittedName>
        <fullName evidence="2">Uncharacterized protein</fullName>
    </submittedName>
</protein>
<evidence type="ECO:0000313" key="3">
    <source>
        <dbReference type="Proteomes" id="UP000199727"/>
    </source>
</evidence>
<keyword evidence="1" id="KW-1133">Transmembrane helix</keyword>
<feature type="transmembrane region" description="Helical" evidence="1">
    <location>
        <begin position="127"/>
        <end position="149"/>
    </location>
</feature>
<dbReference type="OrthoDB" id="2572162at2759"/>
<proteinExistence type="predicted"/>
<evidence type="ECO:0000256" key="1">
    <source>
        <dbReference type="SAM" id="Phobius"/>
    </source>
</evidence>
<gene>
    <name evidence="2" type="ORF">C361_01860</name>
</gene>
<feature type="transmembrane region" description="Helical" evidence="1">
    <location>
        <begin position="155"/>
        <end position="172"/>
    </location>
</feature>
<feature type="transmembrane region" description="Helical" evidence="1">
    <location>
        <begin position="23"/>
        <end position="44"/>
    </location>
</feature>
<keyword evidence="1" id="KW-0472">Membrane</keyword>
<evidence type="ECO:0000313" key="2">
    <source>
        <dbReference type="EMBL" id="OXG25900.1"/>
    </source>
</evidence>
<name>A0A854QFC2_CRYNE</name>
<reference evidence="2 3" key="1">
    <citation type="submission" date="2017-06" db="EMBL/GenBank/DDBJ databases">
        <title>Global population genomics of the pathogenic fungus Cryptococcus neoformans var. grubii.</title>
        <authorList>
            <person name="Cuomo C."/>
            <person name="Litvintseva A."/>
            <person name="Chen Y."/>
            <person name="Young S."/>
            <person name="Zeng Q."/>
            <person name="Chapman S."/>
            <person name="Gujja S."/>
            <person name="Saif S."/>
            <person name="Birren B."/>
        </authorList>
    </citation>
    <scope>NUCLEOTIDE SEQUENCE [LARGE SCALE GENOMIC DNA]</scope>
    <source>
        <strain evidence="2 3">Tu259-1</strain>
    </source>
</reference>
<accession>A0A854QFC2</accession>
<feature type="transmembrane region" description="Helical" evidence="1">
    <location>
        <begin position="94"/>
        <end position="115"/>
    </location>
</feature>
<organism evidence="2 3">
    <name type="scientific">Cryptococcus neoformans Tu259-1</name>
    <dbReference type="NCBI Taxonomy" id="1230072"/>
    <lineage>
        <taxon>Eukaryota</taxon>
        <taxon>Fungi</taxon>
        <taxon>Dikarya</taxon>
        <taxon>Basidiomycota</taxon>
        <taxon>Agaricomycotina</taxon>
        <taxon>Tremellomycetes</taxon>
        <taxon>Tremellales</taxon>
        <taxon>Cryptococcaceae</taxon>
        <taxon>Cryptococcus</taxon>
        <taxon>Cryptococcus neoformans species complex</taxon>
    </lineage>
</organism>
<sequence>MTEKARAEGGRTKVDVFSTVSDIYYMFLTLFAFAFDSSSFYLHLSCITELKSNNSHRTQYLYKLSHAMPSITSISFKSALSWPPSSSFLTQLNAFILATLSTLTSLQLNVFQIGLPRKDSIFQQATIWCSLSPPVALPPFVTSFCSAFASDGKNYVILALSFFVVVLCYRLGSLARSMAPSQKQGSAQVAFPTTSLSQECGQQRMIIGGEDVGQMMQEYQKSAPELSYLTMTQVLRQFLLPMGSVWPREYYEAYHQAMRHGKMMSLKKSVVLRHIKMGLVLIEHSYLSPEDIISREWRGLLWEDDYYTG</sequence>
<keyword evidence="1" id="KW-0812">Transmembrane</keyword>